<dbReference type="EMBL" id="LT629790">
    <property type="protein sequence ID" value="SDU61328.1"/>
    <property type="molecule type" value="Genomic_DNA"/>
</dbReference>
<gene>
    <name evidence="2" type="ORF">SAMN05216476_3641</name>
</gene>
<proteinExistence type="predicted"/>
<organism evidence="2 3">
    <name type="scientific">Pseudomonas mediterranea</name>
    <dbReference type="NCBI Taxonomy" id="183795"/>
    <lineage>
        <taxon>Bacteria</taxon>
        <taxon>Pseudomonadati</taxon>
        <taxon>Pseudomonadota</taxon>
        <taxon>Gammaproteobacteria</taxon>
        <taxon>Pseudomonadales</taxon>
        <taxon>Pseudomonadaceae</taxon>
        <taxon>Pseudomonas</taxon>
    </lineage>
</organism>
<keyword evidence="3" id="KW-1185">Reference proteome</keyword>
<evidence type="ECO:0000313" key="3">
    <source>
        <dbReference type="Proteomes" id="UP000183772"/>
    </source>
</evidence>
<sequence>MNRNIIVIHPFETEEDTQFSDTKKNWNNARTAKRKILYEEIRKEIQIEEKEPADSDSDDEPSLKHKKRQLHNQITEQNIKKVKIDSSERINSIKNHYTDYRFINGSDIKSTNQRIRTKAESTISSAASSFDTIYILGHCSIGEDSISSIDNDSRITAKELADFLKEAGLKTSYAGKIKIYGCYSGLGISAESKSFAKRFSEEMKILMFHNCRVQGYTTYVGNYFKGHKIAFTGNEKELDQFQKLDSTIMKTHDFERRQLLEKKLDKGLKKISTRSSNKIVDV</sequence>
<dbReference type="GeneID" id="76213728"/>
<dbReference type="RefSeq" id="WP_052126341.1">
    <property type="nucleotide sequence ID" value="NZ_LT629790.1"/>
</dbReference>
<feature type="region of interest" description="Disordered" evidence="1">
    <location>
        <begin position="47"/>
        <end position="77"/>
    </location>
</feature>
<evidence type="ECO:0000256" key="1">
    <source>
        <dbReference type="SAM" id="MobiDB-lite"/>
    </source>
</evidence>
<reference evidence="2 3" key="1">
    <citation type="submission" date="2016-10" db="EMBL/GenBank/DDBJ databases">
        <authorList>
            <person name="Varghese N."/>
            <person name="Submissions S."/>
        </authorList>
    </citation>
    <scope>NUCLEOTIDE SEQUENCE [LARGE SCALE GENOMIC DNA]</scope>
    <source>
        <strain evidence="2 3">DSM 16733</strain>
    </source>
</reference>
<name>A0AAX2DEA8_9PSED</name>
<dbReference type="Proteomes" id="UP000183772">
    <property type="component" value="Chromosome I"/>
</dbReference>
<accession>A0AAX2DEA8</accession>
<protein>
    <recommendedName>
        <fullName evidence="4">Peptidase C80 domain-containing protein</fullName>
    </recommendedName>
</protein>
<evidence type="ECO:0000313" key="2">
    <source>
        <dbReference type="EMBL" id="SDU61328.1"/>
    </source>
</evidence>
<evidence type="ECO:0008006" key="4">
    <source>
        <dbReference type="Google" id="ProtNLM"/>
    </source>
</evidence>
<dbReference type="AlphaFoldDB" id="A0AAX2DEA8"/>